<name>A0A423T627_PENVA</name>
<dbReference type="Gene3D" id="3.30.40.10">
    <property type="entry name" value="Zinc/RING finger domain, C3HC4 (zinc finger)"/>
    <property type="match status" value="1"/>
</dbReference>
<dbReference type="SUPFAM" id="SSF57850">
    <property type="entry name" value="RING/U-box"/>
    <property type="match status" value="1"/>
</dbReference>
<proteinExistence type="predicted"/>
<dbReference type="GO" id="GO:0008270">
    <property type="term" value="F:zinc ion binding"/>
    <property type="evidence" value="ECO:0007669"/>
    <property type="project" value="UniProtKB-KW"/>
</dbReference>
<evidence type="ECO:0000256" key="2">
    <source>
        <dbReference type="ARBA" id="ARBA00022833"/>
    </source>
</evidence>
<dbReference type="InterPro" id="IPR001841">
    <property type="entry name" value="Znf_RING"/>
</dbReference>
<dbReference type="InterPro" id="IPR013083">
    <property type="entry name" value="Znf_RING/FYVE/PHD"/>
</dbReference>
<evidence type="ECO:0000256" key="1">
    <source>
        <dbReference type="ARBA" id="ARBA00022771"/>
    </source>
</evidence>
<keyword evidence="1 3" id="KW-0479">Metal-binding</keyword>
<keyword evidence="2" id="KW-0862">Zinc</keyword>
<reference evidence="5 6" key="2">
    <citation type="submission" date="2019-01" db="EMBL/GenBank/DDBJ databases">
        <title>The decoding of complex shrimp genome reveals the adaptation for benthos swimmer, frequently molting mechanism and breeding impact on genome.</title>
        <authorList>
            <person name="Sun Y."/>
            <person name="Gao Y."/>
            <person name="Yu Y."/>
        </authorList>
    </citation>
    <scope>NUCLEOTIDE SEQUENCE [LARGE SCALE GENOMIC DNA]</scope>
    <source>
        <tissue evidence="5">Muscle</tissue>
    </source>
</reference>
<evidence type="ECO:0000259" key="4">
    <source>
        <dbReference type="PROSITE" id="PS50089"/>
    </source>
</evidence>
<accession>A0A423T627</accession>
<sequence length="201" mass="23080">MHKKSIRIQWRHPATPLQRYRFHSRSLYSLPEFLRREAVSLADAVEVCATPGGRSSRPKLQSIDRMRSDFERAVTCNLCWQLFATGPRAPLVLPKCGDTFCRACLRKVQPQTAWMCPLCAHAYTEISVPDLPVNFLALVVTSVLKESFHEKIQPESKGSSDHFRRLSLSQHRIHKQFIFGNLGPKVNLNAWRFLFQNCSSK</sequence>
<reference evidence="5 6" key="1">
    <citation type="submission" date="2018-04" db="EMBL/GenBank/DDBJ databases">
        <authorList>
            <person name="Zhang X."/>
            <person name="Yuan J."/>
            <person name="Li F."/>
            <person name="Xiang J."/>
        </authorList>
    </citation>
    <scope>NUCLEOTIDE SEQUENCE [LARGE SCALE GENOMIC DNA]</scope>
    <source>
        <tissue evidence="5">Muscle</tissue>
    </source>
</reference>
<gene>
    <name evidence="5" type="ORF">C7M84_009757</name>
</gene>
<dbReference type="EMBL" id="QCYY01002234">
    <property type="protein sequence ID" value="ROT71873.1"/>
    <property type="molecule type" value="Genomic_DNA"/>
</dbReference>
<organism evidence="5 6">
    <name type="scientific">Penaeus vannamei</name>
    <name type="common">Whiteleg shrimp</name>
    <name type="synonym">Litopenaeus vannamei</name>
    <dbReference type="NCBI Taxonomy" id="6689"/>
    <lineage>
        <taxon>Eukaryota</taxon>
        <taxon>Metazoa</taxon>
        <taxon>Ecdysozoa</taxon>
        <taxon>Arthropoda</taxon>
        <taxon>Crustacea</taxon>
        <taxon>Multicrustacea</taxon>
        <taxon>Malacostraca</taxon>
        <taxon>Eumalacostraca</taxon>
        <taxon>Eucarida</taxon>
        <taxon>Decapoda</taxon>
        <taxon>Dendrobranchiata</taxon>
        <taxon>Penaeoidea</taxon>
        <taxon>Penaeidae</taxon>
        <taxon>Penaeus</taxon>
    </lineage>
</organism>
<dbReference type="Proteomes" id="UP000283509">
    <property type="component" value="Unassembled WGS sequence"/>
</dbReference>
<dbReference type="OrthoDB" id="6105938at2759"/>
<evidence type="ECO:0000313" key="6">
    <source>
        <dbReference type="Proteomes" id="UP000283509"/>
    </source>
</evidence>
<dbReference type="AlphaFoldDB" id="A0A423T627"/>
<evidence type="ECO:0000256" key="3">
    <source>
        <dbReference type="PROSITE-ProRule" id="PRU00175"/>
    </source>
</evidence>
<keyword evidence="6" id="KW-1185">Reference proteome</keyword>
<protein>
    <recommendedName>
        <fullName evidence="4">RING-type domain-containing protein</fullName>
    </recommendedName>
</protein>
<keyword evidence="1 3" id="KW-0863">Zinc-finger</keyword>
<dbReference type="PROSITE" id="PS50089">
    <property type="entry name" value="ZF_RING_2"/>
    <property type="match status" value="1"/>
</dbReference>
<comment type="caution">
    <text evidence="5">The sequence shown here is derived from an EMBL/GenBank/DDBJ whole genome shotgun (WGS) entry which is preliminary data.</text>
</comment>
<evidence type="ECO:0000313" key="5">
    <source>
        <dbReference type="EMBL" id="ROT71873.1"/>
    </source>
</evidence>
<dbReference type="SMART" id="SM00184">
    <property type="entry name" value="RING"/>
    <property type="match status" value="1"/>
</dbReference>
<feature type="domain" description="RING-type" evidence="4">
    <location>
        <begin position="76"/>
        <end position="119"/>
    </location>
</feature>